<protein>
    <submittedName>
        <fullName evidence="3">Uncharacterized protein</fullName>
    </submittedName>
</protein>
<feature type="transmembrane region" description="Helical" evidence="2">
    <location>
        <begin position="385"/>
        <end position="405"/>
    </location>
</feature>
<dbReference type="InterPro" id="IPR040410">
    <property type="entry name" value="UPF0658_Golgi"/>
</dbReference>
<feature type="transmembrane region" description="Helical" evidence="2">
    <location>
        <begin position="411"/>
        <end position="438"/>
    </location>
</feature>
<reference evidence="3 4" key="1">
    <citation type="journal article" date="2019" name="Nat. Ecol. Evol.">
        <title>Megaphylogeny resolves global patterns of mushroom evolution.</title>
        <authorList>
            <person name="Varga T."/>
            <person name="Krizsan K."/>
            <person name="Foldi C."/>
            <person name="Dima B."/>
            <person name="Sanchez-Garcia M."/>
            <person name="Sanchez-Ramirez S."/>
            <person name="Szollosi G.J."/>
            <person name="Szarkandi J.G."/>
            <person name="Papp V."/>
            <person name="Albert L."/>
            <person name="Andreopoulos W."/>
            <person name="Angelini C."/>
            <person name="Antonin V."/>
            <person name="Barry K.W."/>
            <person name="Bougher N.L."/>
            <person name="Buchanan P."/>
            <person name="Buyck B."/>
            <person name="Bense V."/>
            <person name="Catcheside P."/>
            <person name="Chovatia M."/>
            <person name="Cooper J."/>
            <person name="Damon W."/>
            <person name="Desjardin D."/>
            <person name="Finy P."/>
            <person name="Geml J."/>
            <person name="Haridas S."/>
            <person name="Hughes K."/>
            <person name="Justo A."/>
            <person name="Karasinski D."/>
            <person name="Kautmanova I."/>
            <person name="Kiss B."/>
            <person name="Kocsube S."/>
            <person name="Kotiranta H."/>
            <person name="LaButti K.M."/>
            <person name="Lechner B.E."/>
            <person name="Liimatainen K."/>
            <person name="Lipzen A."/>
            <person name="Lukacs Z."/>
            <person name="Mihaltcheva S."/>
            <person name="Morgado L.N."/>
            <person name="Niskanen T."/>
            <person name="Noordeloos M.E."/>
            <person name="Ohm R.A."/>
            <person name="Ortiz-Santana B."/>
            <person name="Ovrebo C."/>
            <person name="Racz N."/>
            <person name="Riley R."/>
            <person name="Savchenko A."/>
            <person name="Shiryaev A."/>
            <person name="Soop K."/>
            <person name="Spirin V."/>
            <person name="Szebenyi C."/>
            <person name="Tomsovsky M."/>
            <person name="Tulloss R.E."/>
            <person name="Uehling J."/>
            <person name="Grigoriev I.V."/>
            <person name="Vagvolgyi C."/>
            <person name="Papp T."/>
            <person name="Martin F.M."/>
            <person name="Miettinen O."/>
            <person name="Hibbett D.S."/>
            <person name="Nagy L.G."/>
        </authorList>
    </citation>
    <scope>NUCLEOTIDE SEQUENCE [LARGE SCALE GENOMIC DNA]</scope>
    <source>
        <strain evidence="3 4">CBS 962.96</strain>
    </source>
</reference>
<gene>
    <name evidence="3" type="ORF">K435DRAFT_725039</name>
</gene>
<accession>A0A4V4HF79</accession>
<sequence>MADVKMLRRTVKHKVKSIRARITRNPLTTAFFLVGLFHCIAQGILRSFIFSLDTEYSNFLDLVVKNAQAPQQNHTNLQHNGGNNFQLEVCNFIPHSPGFCYTLFDLNEAMELEQSKEGSNGVDEGLMPNRDYLIHNFPSQFFFFNTSGLNDTRLQLNIDGKINLTNQCVGTLLYPSQHLDNARREDITLLTAQFWLFGISVLAMCYDSVPHVLALTGARTIFTAWSIYELWRTSYQQNIFHNLIEGSWTPCGLNIFSVYFPTRLHYQIPDLMLDCTALAFTAYLSWALIKVFGDQSIKTVGAPKHVTRMYKYFLGIQVCLQLEAFVLMAWIGLWLDQFNNTYIRHITNHYNIYMAVCVWYAVFLGPWMLMGWWGIRLERRIMTGFFIVMGLLFTAWAGIMFYSKVYTWTFYVWPFFGCFTVLSLLLLAITFPLSFVCWRNFNKGLGNYLYAESALASSNFATEVFENDVENAKPGAEKRQSNRKSSGKLSYRDMEEGPLPLYHLPDLAVSDTGSETSTLVSYEDRSRLYNHGYARS</sequence>
<dbReference type="OrthoDB" id="3263941at2759"/>
<keyword evidence="2" id="KW-1133">Transmembrane helix</keyword>
<keyword evidence="2" id="KW-0472">Membrane</keyword>
<evidence type="ECO:0000313" key="3">
    <source>
        <dbReference type="EMBL" id="THU93845.1"/>
    </source>
</evidence>
<feature type="transmembrane region" description="Helical" evidence="2">
    <location>
        <begin position="352"/>
        <end position="373"/>
    </location>
</feature>
<evidence type="ECO:0000256" key="1">
    <source>
        <dbReference type="SAM" id="MobiDB-lite"/>
    </source>
</evidence>
<organism evidence="3 4">
    <name type="scientific">Dendrothele bispora (strain CBS 962.96)</name>
    <dbReference type="NCBI Taxonomy" id="1314807"/>
    <lineage>
        <taxon>Eukaryota</taxon>
        <taxon>Fungi</taxon>
        <taxon>Dikarya</taxon>
        <taxon>Basidiomycota</taxon>
        <taxon>Agaricomycotina</taxon>
        <taxon>Agaricomycetes</taxon>
        <taxon>Agaricomycetidae</taxon>
        <taxon>Agaricales</taxon>
        <taxon>Agaricales incertae sedis</taxon>
        <taxon>Dendrothele</taxon>
    </lineage>
</organism>
<keyword evidence="2" id="KW-0812">Transmembrane</keyword>
<feature type="transmembrane region" description="Helical" evidence="2">
    <location>
        <begin position="271"/>
        <end position="292"/>
    </location>
</feature>
<dbReference type="Proteomes" id="UP000297245">
    <property type="component" value="Unassembled WGS sequence"/>
</dbReference>
<evidence type="ECO:0000313" key="4">
    <source>
        <dbReference type="Proteomes" id="UP000297245"/>
    </source>
</evidence>
<dbReference type="PANTHER" id="PTHR34391">
    <property type="entry name" value="UPF0658 GOLGI APPARATUS MEMBRANE PROTEIN C1952.10C-RELATED"/>
    <property type="match status" value="1"/>
</dbReference>
<proteinExistence type="predicted"/>
<dbReference type="PANTHER" id="PTHR34391:SF2">
    <property type="entry name" value="TRP C-TERMINAL DOMAIN-CONTAINING PROTEIN"/>
    <property type="match status" value="1"/>
</dbReference>
<feature type="region of interest" description="Disordered" evidence="1">
    <location>
        <begin position="472"/>
        <end position="491"/>
    </location>
</feature>
<dbReference type="EMBL" id="ML179238">
    <property type="protein sequence ID" value="THU93845.1"/>
    <property type="molecule type" value="Genomic_DNA"/>
</dbReference>
<keyword evidence="4" id="KW-1185">Reference proteome</keyword>
<dbReference type="AlphaFoldDB" id="A0A4V4HF79"/>
<evidence type="ECO:0000256" key="2">
    <source>
        <dbReference type="SAM" id="Phobius"/>
    </source>
</evidence>
<feature type="transmembrane region" description="Helical" evidence="2">
    <location>
        <begin position="312"/>
        <end position="332"/>
    </location>
</feature>
<name>A0A4V4HF79_DENBC</name>
<dbReference type="GO" id="GO:0005794">
    <property type="term" value="C:Golgi apparatus"/>
    <property type="evidence" value="ECO:0007669"/>
    <property type="project" value="TreeGrafter"/>
</dbReference>